<sequence>MTIRSKKTIAVIAATLALSSVGSAFAQDRNHGPDRDGRDGRYEQRDSHYNGRHDNGRHDNGRRYDDRGDYRDGRQFDRRGYPQPHAEWKRGGRVPNEYRGRNYVVNDYRAYHLNAPPRGYQWMGVGGDYVLAAIATGLIAQIIVGQ</sequence>
<name>A0ABU8XEE9_9BURK</name>
<dbReference type="RefSeq" id="WP_340338300.1">
    <property type="nucleotide sequence ID" value="NZ_JBBKZS010000015.1"/>
</dbReference>
<comment type="caution">
    <text evidence="3">The sequence shown here is derived from an EMBL/GenBank/DDBJ whole genome shotgun (WGS) entry which is preliminary data.</text>
</comment>
<feature type="chain" id="PRO_5046284186" evidence="2">
    <location>
        <begin position="27"/>
        <end position="146"/>
    </location>
</feature>
<dbReference type="EMBL" id="JBBKZS010000015">
    <property type="protein sequence ID" value="MEJ8858236.1"/>
    <property type="molecule type" value="Genomic_DNA"/>
</dbReference>
<gene>
    <name evidence="3" type="ORF">WKW79_26955</name>
</gene>
<evidence type="ECO:0000256" key="2">
    <source>
        <dbReference type="SAM" id="SignalP"/>
    </source>
</evidence>
<protein>
    <submittedName>
        <fullName evidence="3">RcnB family protein</fullName>
    </submittedName>
</protein>
<keyword evidence="2" id="KW-0732">Signal</keyword>
<feature type="signal peptide" evidence="2">
    <location>
        <begin position="1"/>
        <end position="26"/>
    </location>
</feature>
<dbReference type="Pfam" id="PF11776">
    <property type="entry name" value="RcnB"/>
    <property type="match status" value="1"/>
</dbReference>
<feature type="region of interest" description="Disordered" evidence="1">
    <location>
        <begin position="25"/>
        <end position="88"/>
    </location>
</feature>
<dbReference type="InterPro" id="IPR024572">
    <property type="entry name" value="RcnB"/>
</dbReference>
<keyword evidence="4" id="KW-1185">Reference proteome</keyword>
<organism evidence="3 4">
    <name type="scientific">Variovorax robiniae</name>
    <dbReference type="NCBI Taxonomy" id="1836199"/>
    <lineage>
        <taxon>Bacteria</taxon>
        <taxon>Pseudomonadati</taxon>
        <taxon>Pseudomonadota</taxon>
        <taxon>Betaproteobacteria</taxon>
        <taxon>Burkholderiales</taxon>
        <taxon>Comamonadaceae</taxon>
        <taxon>Variovorax</taxon>
    </lineage>
</organism>
<evidence type="ECO:0000256" key="1">
    <source>
        <dbReference type="SAM" id="MobiDB-lite"/>
    </source>
</evidence>
<evidence type="ECO:0000313" key="3">
    <source>
        <dbReference type="EMBL" id="MEJ8858236.1"/>
    </source>
</evidence>
<reference evidence="3 4" key="1">
    <citation type="submission" date="2024-03" db="EMBL/GenBank/DDBJ databases">
        <title>Novel species of the genus Variovorax.</title>
        <authorList>
            <person name="Liu Q."/>
            <person name="Xin Y.-H."/>
        </authorList>
    </citation>
    <scope>NUCLEOTIDE SEQUENCE [LARGE SCALE GENOMIC DNA]</scope>
    <source>
        <strain evidence="3 4">KACC 18901</strain>
    </source>
</reference>
<dbReference type="Gene3D" id="3.10.450.160">
    <property type="entry name" value="inner membrane protein cigr"/>
    <property type="match status" value="1"/>
</dbReference>
<evidence type="ECO:0000313" key="4">
    <source>
        <dbReference type="Proteomes" id="UP001367030"/>
    </source>
</evidence>
<dbReference type="Proteomes" id="UP001367030">
    <property type="component" value="Unassembled WGS sequence"/>
</dbReference>
<proteinExistence type="predicted"/>
<feature type="compositionally biased region" description="Basic and acidic residues" evidence="1">
    <location>
        <begin position="28"/>
        <end position="88"/>
    </location>
</feature>
<accession>A0ABU8XEE9</accession>